<organism evidence="1 2">
    <name type="scientific">Rangifer tarandus platyrhynchus</name>
    <name type="common">Svalbard reindeer</name>
    <dbReference type="NCBI Taxonomy" id="3082113"/>
    <lineage>
        <taxon>Eukaryota</taxon>
        <taxon>Metazoa</taxon>
        <taxon>Chordata</taxon>
        <taxon>Craniata</taxon>
        <taxon>Vertebrata</taxon>
        <taxon>Euteleostomi</taxon>
        <taxon>Mammalia</taxon>
        <taxon>Eutheria</taxon>
        <taxon>Laurasiatheria</taxon>
        <taxon>Artiodactyla</taxon>
        <taxon>Ruminantia</taxon>
        <taxon>Pecora</taxon>
        <taxon>Cervidae</taxon>
        <taxon>Odocoileinae</taxon>
        <taxon>Rangifer</taxon>
    </lineage>
</organism>
<proteinExistence type="predicted"/>
<evidence type="ECO:0000313" key="1">
    <source>
        <dbReference type="EMBL" id="CAN0523847.1"/>
    </source>
</evidence>
<reference evidence="1" key="1">
    <citation type="submission" date="2023-05" db="EMBL/GenBank/DDBJ databases">
        <authorList>
            <consortium name="ELIXIR-Norway"/>
        </authorList>
    </citation>
    <scope>NUCLEOTIDE SEQUENCE</scope>
</reference>
<protein>
    <submittedName>
        <fullName evidence="1">Uncharacterized protein</fullName>
    </submittedName>
</protein>
<accession>A0AC59ZW94</accession>
<sequence length="87" mass="9523">MTQEMTVFVLGTRHSIPRRALILPEIDGVPGGGQLSGSRSSAPTKTLGRAPTLSHRRPLGGRRRQEKRFRSPGFSGPSPEWSCSPER</sequence>
<evidence type="ECO:0000313" key="2">
    <source>
        <dbReference type="Proteomes" id="UP001162501"/>
    </source>
</evidence>
<dbReference type="Proteomes" id="UP001162501">
    <property type="component" value="Chromosome 5"/>
</dbReference>
<name>A0AC59ZW94_RANTA</name>
<reference evidence="1" key="2">
    <citation type="submission" date="2025-03" db="EMBL/GenBank/DDBJ databases">
        <authorList>
            <consortium name="ELIXIR-Norway"/>
            <consortium name="Elixir Norway"/>
        </authorList>
    </citation>
    <scope>NUCLEOTIDE SEQUENCE</scope>
</reference>
<dbReference type="EMBL" id="OX596089">
    <property type="protein sequence ID" value="CAN0523847.1"/>
    <property type="molecule type" value="Genomic_DNA"/>
</dbReference>
<gene>
    <name evidence="1" type="ORF">MRATA1EN22A_LOCUS23882</name>
</gene>